<sequence length="68" mass="6895">MNKIVLAAVALATLGSVAAQADGGRDPSLYGRPAVTQIVEGRNAAVAVPTVSDAYIKASVAQDARSNR</sequence>
<keyword evidence="3" id="KW-1185">Reference proteome</keyword>
<keyword evidence="1" id="KW-0732">Signal</keyword>
<feature type="chain" id="PRO_5025052786" description="DUF4148 domain-containing protein" evidence="1">
    <location>
        <begin position="22"/>
        <end position="68"/>
    </location>
</feature>
<dbReference type="AlphaFoldDB" id="A0A5S9NCY8"/>
<dbReference type="Proteomes" id="UP000433050">
    <property type="component" value="Unassembled WGS sequence"/>
</dbReference>
<evidence type="ECO:0008006" key="4">
    <source>
        <dbReference type="Google" id="ProtNLM"/>
    </source>
</evidence>
<evidence type="ECO:0000256" key="1">
    <source>
        <dbReference type="SAM" id="SignalP"/>
    </source>
</evidence>
<protein>
    <recommendedName>
        <fullName evidence="4">DUF4148 domain-containing protein</fullName>
    </recommendedName>
</protein>
<organism evidence="2 3">
    <name type="scientific">Starkeya nomas</name>
    <dbReference type="NCBI Taxonomy" id="2666134"/>
    <lineage>
        <taxon>Bacteria</taxon>
        <taxon>Pseudomonadati</taxon>
        <taxon>Pseudomonadota</taxon>
        <taxon>Alphaproteobacteria</taxon>
        <taxon>Hyphomicrobiales</taxon>
        <taxon>Xanthobacteraceae</taxon>
        <taxon>Starkeya</taxon>
    </lineage>
</organism>
<feature type="signal peptide" evidence="1">
    <location>
        <begin position="1"/>
        <end position="21"/>
    </location>
</feature>
<reference evidence="2 3" key="1">
    <citation type="submission" date="2019-12" db="EMBL/GenBank/DDBJ databases">
        <authorList>
            <person name="Reyes-Prieto M."/>
        </authorList>
    </citation>
    <scope>NUCLEOTIDE SEQUENCE [LARGE SCALE GENOMIC DNA]</scope>
    <source>
        <strain evidence="2">HF14-78462</strain>
    </source>
</reference>
<dbReference type="EMBL" id="CACSAS010000001">
    <property type="protein sequence ID" value="CAA0088133.1"/>
    <property type="molecule type" value="Genomic_DNA"/>
</dbReference>
<proteinExistence type="predicted"/>
<evidence type="ECO:0000313" key="3">
    <source>
        <dbReference type="Proteomes" id="UP000433050"/>
    </source>
</evidence>
<evidence type="ECO:0000313" key="2">
    <source>
        <dbReference type="EMBL" id="CAA0088133.1"/>
    </source>
</evidence>
<gene>
    <name evidence="2" type="ORF">STARVERO_00635</name>
</gene>
<accession>A0A5S9NCY8</accession>
<name>A0A5S9NCY8_9HYPH</name>
<dbReference type="RefSeq" id="WP_159597881.1">
    <property type="nucleotide sequence ID" value="NZ_CACSAS010000001.1"/>
</dbReference>